<accession>A0ABY7RXM1</accession>
<dbReference type="RefSeq" id="WP_249993287.1">
    <property type="nucleotide sequence ID" value="NZ_CP116221.1"/>
</dbReference>
<gene>
    <name evidence="1" type="ORF">MUN68_015370</name>
</gene>
<keyword evidence="2" id="KW-1185">Reference proteome</keyword>
<dbReference type="EMBL" id="CP116221">
    <property type="protein sequence ID" value="WCO01431.1"/>
    <property type="molecule type" value="Genomic_DNA"/>
</dbReference>
<sequence>MSTEKKTIVRQTRIDIDEISDTIIETIEPTFDSLKLNINFKPKGNYSSITNKILTDRVYFKDLYDSNPTKAIDSAAQYLYSKLLNDIVPHWYGTDWDFNGHTDIPNEGEIACGYFVSTTLKHFGFNLNRYKMAQQAGLIEARMLQTNSELKIYRNLTFESLKEKVNSVYHDGIYFVGLDNHVGYVLVKNKELYFLHSSYCDDKVVVELAKKAYCFSSNIYVFAEISTNKNLIKRWILNERLNVPAN</sequence>
<evidence type="ECO:0000313" key="2">
    <source>
        <dbReference type="Proteomes" id="UP001202717"/>
    </source>
</evidence>
<dbReference type="Proteomes" id="UP001202717">
    <property type="component" value="Chromosome"/>
</dbReference>
<proteinExistence type="predicted"/>
<evidence type="ECO:0000313" key="1">
    <source>
        <dbReference type="EMBL" id="WCO01431.1"/>
    </source>
</evidence>
<reference evidence="1 2" key="1">
    <citation type="submission" date="2023-01" db="EMBL/GenBank/DDBJ databases">
        <title>Psychroserpens ponticola sp. nov., isolated from seawater.</title>
        <authorList>
            <person name="Kristyanto S."/>
            <person name="Jung J."/>
            <person name="Kim J.M."/>
            <person name="Jeon C.O."/>
        </authorList>
    </citation>
    <scope>NUCLEOTIDE SEQUENCE [LARGE SCALE GENOMIC DNA]</scope>
    <source>
        <strain evidence="1 2">MSW6</strain>
    </source>
</reference>
<protein>
    <recommendedName>
        <fullName evidence="3">NlpC/P60 domain-containing protein</fullName>
    </recommendedName>
</protein>
<evidence type="ECO:0008006" key="3">
    <source>
        <dbReference type="Google" id="ProtNLM"/>
    </source>
</evidence>
<name>A0ABY7RXM1_9FLAO</name>
<organism evidence="1 2">
    <name type="scientific">Psychroserpens ponticola</name>
    <dbReference type="NCBI Taxonomy" id="2932268"/>
    <lineage>
        <taxon>Bacteria</taxon>
        <taxon>Pseudomonadati</taxon>
        <taxon>Bacteroidota</taxon>
        <taxon>Flavobacteriia</taxon>
        <taxon>Flavobacteriales</taxon>
        <taxon>Flavobacteriaceae</taxon>
        <taxon>Psychroserpens</taxon>
    </lineage>
</organism>